<keyword evidence="9" id="KW-1185">Reference proteome</keyword>
<feature type="transmembrane region" description="Helical" evidence="7">
    <location>
        <begin position="193"/>
        <end position="211"/>
    </location>
</feature>
<dbReference type="RefSeq" id="WP_307725187.1">
    <property type="nucleotide sequence ID" value="NZ_BJUN01000002.1"/>
</dbReference>
<dbReference type="PROSITE" id="PS50283">
    <property type="entry name" value="NA_SOLUT_SYMP_3"/>
    <property type="match status" value="1"/>
</dbReference>
<dbReference type="NCBIfam" id="NF007790">
    <property type="entry name" value="PRK10484.1"/>
    <property type="match status" value="1"/>
</dbReference>
<evidence type="ECO:0000256" key="1">
    <source>
        <dbReference type="ARBA" id="ARBA00004141"/>
    </source>
</evidence>
<dbReference type="EMBL" id="BJUN01000002">
    <property type="protein sequence ID" value="GEK57580.1"/>
    <property type="molecule type" value="Genomic_DNA"/>
</dbReference>
<organism evidence="8 9">
    <name type="scientific">Marinococcus halophilus</name>
    <dbReference type="NCBI Taxonomy" id="1371"/>
    <lineage>
        <taxon>Bacteria</taxon>
        <taxon>Bacillati</taxon>
        <taxon>Bacillota</taxon>
        <taxon>Bacilli</taxon>
        <taxon>Bacillales</taxon>
        <taxon>Bacillaceae</taxon>
        <taxon>Marinococcus</taxon>
    </lineage>
</organism>
<evidence type="ECO:0000313" key="8">
    <source>
        <dbReference type="EMBL" id="GEK57580.1"/>
    </source>
</evidence>
<evidence type="ECO:0008006" key="10">
    <source>
        <dbReference type="Google" id="ProtNLM"/>
    </source>
</evidence>
<dbReference type="GO" id="GO:0005412">
    <property type="term" value="F:D-glucose:sodium symporter activity"/>
    <property type="evidence" value="ECO:0007669"/>
    <property type="project" value="TreeGrafter"/>
</dbReference>
<evidence type="ECO:0000256" key="5">
    <source>
        <dbReference type="ARBA" id="ARBA00023136"/>
    </source>
</evidence>
<feature type="transmembrane region" description="Helical" evidence="7">
    <location>
        <begin position="77"/>
        <end position="100"/>
    </location>
</feature>
<dbReference type="AlphaFoldDB" id="A0A510Y2M5"/>
<evidence type="ECO:0000256" key="3">
    <source>
        <dbReference type="ARBA" id="ARBA00022692"/>
    </source>
</evidence>
<dbReference type="Gene3D" id="1.20.1730.10">
    <property type="entry name" value="Sodium/glucose cotransporter"/>
    <property type="match status" value="1"/>
</dbReference>
<gene>
    <name evidence="8" type="ORF">MHA01_04850</name>
</gene>
<dbReference type="InterPro" id="IPR001734">
    <property type="entry name" value="Na/solute_symporter"/>
</dbReference>
<evidence type="ECO:0000313" key="9">
    <source>
        <dbReference type="Proteomes" id="UP000321051"/>
    </source>
</evidence>
<dbReference type="CDD" id="cd10328">
    <property type="entry name" value="SLC5sbd_YidK"/>
    <property type="match status" value="1"/>
</dbReference>
<evidence type="ECO:0000256" key="7">
    <source>
        <dbReference type="SAM" id="Phobius"/>
    </source>
</evidence>
<comment type="similarity">
    <text evidence="2 6">Belongs to the sodium:solute symporter (SSF) (TC 2.A.21) family.</text>
</comment>
<dbReference type="PANTHER" id="PTHR11819">
    <property type="entry name" value="SOLUTE CARRIER FAMILY 5"/>
    <property type="match status" value="1"/>
</dbReference>
<dbReference type="PANTHER" id="PTHR11819:SF195">
    <property type="entry name" value="SODIUM_GLUCOSE COTRANSPORTER 4"/>
    <property type="match status" value="1"/>
</dbReference>
<name>A0A510Y2M5_MARHA</name>
<keyword evidence="3 7" id="KW-0812">Transmembrane</keyword>
<evidence type="ECO:0000256" key="6">
    <source>
        <dbReference type="RuleBase" id="RU362091"/>
    </source>
</evidence>
<dbReference type="GO" id="GO:0005886">
    <property type="term" value="C:plasma membrane"/>
    <property type="evidence" value="ECO:0007669"/>
    <property type="project" value="TreeGrafter"/>
</dbReference>
<reference evidence="8 9" key="1">
    <citation type="submission" date="2019-07" db="EMBL/GenBank/DDBJ databases">
        <title>Whole genome shotgun sequence of Marinococcus halophilus NBRC 102359.</title>
        <authorList>
            <person name="Hosoyama A."/>
            <person name="Uohara A."/>
            <person name="Ohji S."/>
            <person name="Ichikawa N."/>
        </authorList>
    </citation>
    <scope>NUCLEOTIDE SEQUENCE [LARGE SCALE GENOMIC DNA]</scope>
    <source>
        <strain evidence="8 9">NBRC 102359</strain>
    </source>
</reference>
<dbReference type="Pfam" id="PF00474">
    <property type="entry name" value="SSF"/>
    <property type="match status" value="1"/>
</dbReference>
<dbReference type="Proteomes" id="UP000321051">
    <property type="component" value="Unassembled WGS sequence"/>
</dbReference>
<protein>
    <recommendedName>
        <fullName evidence="10">Solute:sodium symporter family transporter</fullName>
    </recommendedName>
</protein>
<feature type="transmembrane region" description="Helical" evidence="7">
    <location>
        <begin position="121"/>
        <end position="143"/>
    </location>
</feature>
<feature type="transmembrane region" description="Helical" evidence="7">
    <location>
        <begin position="282"/>
        <end position="307"/>
    </location>
</feature>
<sequence length="375" mass="40701">MTENIFMLISCIFFMLLVAFISYMKTRNRINNSDGYFLAGRSLTGGFIAGALLLTNLSAEQLIGLNGQAYGANMSNMAWEVTAAFSVIILALLLLPRYLSGAFSTLPEFLGERFDQGVRRYVVVLFMLGYVFVTIPSVLYSGALAVLQLFNIPDLFGITYEQSVWAMVWTVGLIGAAYAIFGGLRAVAVSDTLNGIGLLIVGLIVPILGFIELGGGNLLQGMETMAVTEPEKLNAIGSSEDAVPIGTVFSGMIMMNSFYWATNQYVIQRTLGAKNLAEGQKGVLFSGFYKMLVPLFMMVPGVIAYHLYGDGLRSIDLAYPELINNLLPGFLSGFFLTVLMGAVLSSFNSLLNSASTMFALDVYKANARKKFPTSI</sequence>
<evidence type="ECO:0000256" key="2">
    <source>
        <dbReference type="ARBA" id="ARBA00006434"/>
    </source>
</evidence>
<feature type="transmembrane region" description="Helical" evidence="7">
    <location>
        <begin position="242"/>
        <end position="261"/>
    </location>
</feature>
<dbReference type="NCBIfam" id="TIGR00813">
    <property type="entry name" value="sss"/>
    <property type="match status" value="1"/>
</dbReference>
<comment type="caution">
    <text evidence="8">The sequence shown here is derived from an EMBL/GenBank/DDBJ whole genome shotgun (WGS) entry which is preliminary data.</text>
</comment>
<keyword evidence="4 7" id="KW-1133">Transmembrane helix</keyword>
<proteinExistence type="inferred from homology"/>
<evidence type="ECO:0000256" key="4">
    <source>
        <dbReference type="ARBA" id="ARBA00022989"/>
    </source>
</evidence>
<dbReference type="InterPro" id="IPR038377">
    <property type="entry name" value="Na/Glc_symporter_sf"/>
</dbReference>
<feature type="transmembrane region" description="Helical" evidence="7">
    <location>
        <begin position="6"/>
        <end position="24"/>
    </location>
</feature>
<feature type="transmembrane region" description="Helical" evidence="7">
    <location>
        <begin position="327"/>
        <end position="347"/>
    </location>
</feature>
<comment type="subcellular location">
    <subcellularLocation>
        <location evidence="1">Membrane</location>
        <topology evidence="1">Multi-pass membrane protein</topology>
    </subcellularLocation>
</comment>
<accession>A0A510Y2M5</accession>
<feature type="transmembrane region" description="Helical" evidence="7">
    <location>
        <begin position="163"/>
        <end position="181"/>
    </location>
</feature>
<keyword evidence="5 7" id="KW-0472">Membrane</keyword>
<feature type="transmembrane region" description="Helical" evidence="7">
    <location>
        <begin position="36"/>
        <end position="57"/>
    </location>
</feature>